<dbReference type="GO" id="GO:0046540">
    <property type="term" value="C:U4/U6 x U5 tri-snRNP complex"/>
    <property type="evidence" value="ECO:0007669"/>
    <property type="project" value="TreeGrafter"/>
</dbReference>
<organism evidence="5">
    <name type="scientific">Fagus sylvatica</name>
    <name type="common">Beechnut</name>
    <dbReference type="NCBI Taxonomy" id="28930"/>
    <lineage>
        <taxon>Eukaryota</taxon>
        <taxon>Viridiplantae</taxon>
        <taxon>Streptophyta</taxon>
        <taxon>Embryophyta</taxon>
        <taxon>Tracheophyta</taxon>
        <taxon>Spermatophyta</taxon>
        <taxon>Magnoliopsida</taxon>
        <taxon>eudicotyledons</taxon>
        <taxon>Gunneridae</taxon>
        <taxon>Pentapetalae</taxon>
        <taxon>rosids</taxon>
        <taxon>fabids</taxon>
        <taxon>Fagales</taxon>
        <taxon>Fagaceae</taxon>
        <taxon>Fagus</taxon>
    </lineage>
</organism>
<accession>A0A2N9FKS0</accession>
<dbReference type="GO" id="GO:0045292">
    <property type="term" value="P:mRNA cis splicing, via spliceosome"/>
    <property type="evidence" value="ECO:0007669"/>
    <property type="project" value="TreeGrafter"/>
</dbReference>
<evidence type="ECO:0008006" key="7">
    <source>
        <dbReference type="Google" id="ProtNLM"/>
    </source>
</evidence>
<evidence type="ECO:0000256" key="3">
    <source>
        <dbReference type="ARBA" id="ARBA00023242"/>
    </source>
</evidence>
<sequence length="203" mass="23078">MNTLNDDGRGKSKVLMGSNPRGVRHGDVVAMGSNPRVRVRVRPRHGDVVQSNVRKKQAIIEEQAQDASAMEHTIREVPIGKGLYGTLKHLQGRGTLKESIELGGRNTDNKKIKFMGVDDDGSIRIDRLDEFGRTMTPKEAFRELSYRFHGKRPGKKKQEKRIQTELKLKQMINSDGPSRSVERMWEAQKQLKRPYIVLGDHVL</sequence>
<feature type="compositionally biased region" description="Basic and acidic residues" evidence="4">
    <location>
        <begin position="1"/>
        <end position="10"/>
    </location>
</feature>
<proteinExistence type="inferred from homology"/>
<dbReference type="EMBL" id="OIVN01000924">
    <property type="protein sequence ID" value="SPC87499.1"/>
    <property type="molecule type" value="Genomic_DNA"/>
</dbReference>
<keyword evidence="3" id="KW-0539">Nucleus</keyword>
<evidence type="ECO:0000313" key="6">
    <source>
        <dbReference type="EMBL" id="SPC96992.1"/>
    </source>
</evidence>
<evidence type="ECO:0000256" key="1">
    <source>
        <dbReference type="ARBA" id="ARBA00004123"/>
    </source>
</evidence>
<reference evidence="5" key="1">
    <citation type="submission" date="2018-02" db="EMBL/GenBank/DDBJ databases">
        <authorList>
            <person name="Cohen D.B."/>
            <person name="Kent A.D."/>
        </authorList>
    </citation>
    <scope>NUCLEOTIDE SEQUENCE</scope>
</reference>
<dbReference type="AlphaFoldDB" id="A0A2N9FKS0"/>
<gene>
    <name evidence="5" type="ORF">FSB_LOCUS15381</name>
    <name evidence="6" type="ORF">FSB_LOCUS24874</name>
</gene>
<dbReference type="Pfam" id="PF03343">
    <property type="entry name" value="SART-1"/>
    <property type="match status" value="1"/>
</dbReference>
<comment type="subcellular location">
    <subcellularLocation>
        <location evidence="1">Nucleus</location>
    </subcellularLocation>
</comment>
<evidence type="ECO:0000256" key="2">
    <source>
        <dbReference type="ARBA" id="ARBA00006076"/>
    </source>
</evidence>
<protein>
    <recommendedName>
        <fullName evidence="7">SART-1 family protein</fullName>
    </recommendedName>
</protein>
<comment type="similarity">
    <text evidence="2">Belongs to the SNU66/SART1 family.</text>
</comment>
<dbReference type="GO" id="GO:0000481">
    <property type="term" value="P:maturation of 5S rRNA"/>
    <property type="evidence" value="ECO:0007669"/>
    <property type="project" value="TreeGrafter"/>
</dbReference>
<name>A0A2N9FKS0_FAGSY</name>
<evidence type="ECO:0000256" key="4">
    <source>
        <dbReference type="SAM" id="MobiDB-lite"/>
    </source>
</evidence>
<dbReference type="EMBL" id="OIVN01001724">
    <property type="protein sequence ID" value="SPC96992.1"/>
    <property type="molecule type" value="Genomic_DNA"/>
</dbReference>
<dbReference type="InterPro" id="IPR005011">
    <property type="entry name" value="SNU66/SART1"/>
</dbReference>
<dbReference type="PANTHER" id="PTHR14152:SF5">
    <property type="entry name" value="U4_U6.U5 TRI-SNRNP-ASSOCIATED PROTEIN 1"/>
    <property type="match status" value="1"/>
</dbReference>
<dbReference type="PANTHER" id="PTHR14152">
    <property type="entry name" value="SQUAMOUS CELL CARCINOMA ANTIGEN RECOGNISED BY CYTOTOXIC T LYMPHOCYTES"/>
    <property type="match status" value="1"/>
</dbReference>
<evidence type="ECO:0000313" key="5">
    <source>
        <dbReference type="EMBL" id="SPC87499.1"/>
    </source>
</evidence>
<feature type="region of interest" description="Disordered" evidence="4">
    <location>
        <begin position="1"/>
        <end position="28"/>
    </location>
</feature>